<dbReference type="eggNOG" id="KOG0406">
    <property type="taxonomic scope" value="Eukaryota"/>
</dbReference>
<evidence type="ECO:0000259" key="7">
    <source>
        <dbReference type="PROSITE" id="PS50404"/>
    </source>
</evidence>
<accession>A0A059A2H2</accession>
<organism evidence="9">
    <name type="scientific">Eucalyptus grandis</name>
    <name type="common">Flooded gum</name>
    <dbReference type="NCBI Taxonomy" id="71139"/>
    <lineage>
        <taxon>Eukaryota</taxon>
        <taxon>Viridiplantae</taxon>
        <taxon>Streptophyta</taxon>
        <taxon>Embryophyta</taxon>
        <taxon>Tracheophyta</taxon>
        <taxon>Spermatophyta</taxon>
        <taxon>Magnoliopsida</taxon>
        <taxon>eudicotyledons</taxon>
        <taxon>Gunneridae</taxon>
        <taxon>Pentapetalae</taxon>
        <taxon>rosids</taxon>
        <taxon>malvids</taxon>
        <taxon>Myrtales</taxon>
        <taxon>Myrtaceae</taxon>
        <taxon>Myrtoideae</taxon>
        <taxon>Eucalypteae</taxon>
        <taxon>Eucalyptus</taxon>
    </lineage>
</organism>
<dbReference type="SFLD" id="SFLDG01152">
    <property type="entry name" value="Main.3:_Omega-_and_Tau-like"/>
    <property type="match status" value="1"/>
</dbReference>
<dbReference type="STRING" id="71139.A0A059A2H2"/>
<evidence type="ECO:0000256" key="4">
    <source>
        <dbReference type="ARBA" id="ARBA00022679"/>
    </source>
</evidence>
<dbReference type="GO" id="GO:0005737">
    <property type="term" value="C:cytoplasm"/>
    <property type="evidence" value="ECO:0000318"/>
    <property type="project" value="GO_Central"/>
</dbReference>
<gene>
    <name evidence="9" type="ORF">EUGRSUZ_K01652</name>
</gene>
<evidence type="ECO:0000256" key="3">
    <source>
        <dbReference type="ARBA" id="ARBA00022575"/>
    </source>
</evidence>
<dbReference type="InterPro" id="IPR010987">
    <property type="entry name" value="Glutathione-S-Trfase_C-like"/>
</dbReference>
<dbReference type="Gramene" id="KCW47919">
    <property type="protein sequence ID" value="KCW47919"/>
    <property type="gene ID" value="EUGRSUZ_K01652"/>
</dbReference>
<evidence type="ECO:0000256" key="6">
    <source>
        <dbReference type="ARBA" id="ARBA00047960"/>
    </source>
</evidence>
<dbReference type="GO" id="GO:0004364">
    <property type="term" value="F:glutathione transferase activity"/>
    <property type="evidence" value="ECO:0000318"/>
    <property type="project" value="GO_Central"/>
</dbReference>
<sequence length="239" mass="27220">MAKLKIIFSATSLFCTRIEWALKLKGLEYELTVEDWDKGKSELLWKSNPVHKKVPVLLDNGVVIAESKVILEYIDEKWKGGDLYPLLPQYPYERAQARFWAQFADDKMTLLTFSPEQCVFGTWGAACHADALEKEKAVESTLESFGYLEKQIKGKKFFAGDKIGYLDLVVGWIPHWLGVIEETGGIKILDAESFPSLHEWAQNFIKIPLIKECVPPRDMLVNYSTTLLSYLRSSAPNKP</sequence>
<dbReference type="InterPro" id="IPR045074">
    <property type="entry name" value="GST_C_Tau"/>
</dbReference>
<dbReference type="Pfam" id="PF00043">
    <property type="entry name" value="GST_C"/>
    <property type="match status" value="1"/>
</dbReference>
<dbReference type="Gene3D" id="3.40.30.10">
    <property type="entry name" value="Glutaredoxin"/>
    <property type="match status" value="1"/>
</dbReference>
<dbReference type="PANTHER" id="PTHR11260">
    <property type="entry name" value="GLUTATHIONE S-TRANSFERASE, GST, SUPERFAMILY, GST DOMAIN CONTAINING"/>
    <property type="match status" value="1"/>
</dbReference>
<reference evidence="9" key="1">
    <citation type="submission" date="2013-07" db="EMBL/GenBank/DDBJ databases">
        <title>The genome of Eucalyptus grandis.</title>
        <authorList>
            <person name="Schmutz J."/>
            <person name="Hayes R."/>
            <person name="Myburg A."/>
            <person name="Tuskan G."/>
            <person name="Grattapaglia D."/>
            <person name="Rokhsar D.S."/>
        </authorList>
    </citation>
    <scope>NUCLEOTIDE SEQUENCE</scope>
    <source>
        <tissue evidence="9">Leaf extractions</tissue>
    </source>
</reference>
<evidence type="ECO:0000256" key="5">
    <source>
        <dbReference type="ARBA" id="ARBA00025743"/>
    </source>
</evidence>
<dbReference type="InterPro" id="IPR036249">
    <property type="entry name" value="Thioredoxin-like_sf"/>
</dbReference>
<proteinExistence type="inferred from homology"/>
<keyword evidence="4" id="KW-0808">Transferase</keyword>
<evidence type="ECO:0000256" key="2">
    <source>
        <dbReference type="ARBA" id="ARBA00012452"/>
    </source>
</evidence>
<comment type="similarity">
    <text evidence="5">Belongs to the GST superfamily. Tau family.</text>
</comment>
<dbReference type="GO" id="GO:0009407">
    <property type="term" value="P:toxin catabolic process"/>
    <property type="evidence" value="ECO:0007669"/>
    <property type="project" value="UniProtKB-ARBA"/>
</dbReference>
<dbReference type="InParanoid" id="A0A059A2H2"/>
<dbReference type="SFLD" id="SFLDS00019">
    <property type="entry name" value="Glutathione_Transferase_(cytos"/>
    <property type="match status" value="1"/>
</dbReference>
<dbReference type="OMA" id="HNGESIC"/>
<dbReference type="InterPro" id="IPR040079">
    <property type="entry name" value="Glutathione_S-Trfase"/>
</dbReference>
<dbReference type="GO" id="GO:0005829">
    <property type="term" value="C:cytosol"/>
    <property type="evidence" value="ECO:0007669"/>
    <property type="project" value="UniProtKB-SubCell"/>
</dbReference>
<dbReference type="SUPFAM" id="SSF47616">
    <property type="entry name" value="GST C-terminal domain-like"/>
    <property type="match status" value="1"/>
</dbReference>
<dbReference type="EC" id="2.5.1.18" evidence="2"/>
<evidence type="ECO:0000256" key="1">
    <source>
        <dbReference type="ARBA" id="ARBA00004514"/>
    </source>
</evidence>
<protein>
    <recommendedName>
        <fullName evidence="2">glutathione transferase</fullName>
        <ecNumber evidence="2">2.5.1.18</ecNumber>
    </recommendedName>
</protein>
<evidence type="ECO:0000313" key="9">
    <source>
        <dbReference type="EMBL" id="KCW47919.1"/>
    </source>
</evidence>
<feature type="domain" description="GST C-terminal" evidence="8">
    <location>
        <begin position="90"/>
        <end position="239"/>
    </location>
</feature>
<dbReference type="EMBL" id="KK198763">
    <property type="protein sequence ID" value="KCW47919.1"/>
    <property type="molecule type" value="Genomic_DNA"/>
</dbReference>
<name>A0A059A2H2_EUCGR</name>
<dbReference type="InterPro" id="IPR045073">
    <property type="entry name" value="Omega/Tau-like"/>
</dbReference>
<dbReference type="PROSITE" id="PS50404">
    <property type="entry name" value="GST_NTER"/>
    <property type="match status" value="1"/>
</dbReference>
<dbReference type="Gene3D" id="1.20.1050.10">
    <property type="match status" value="1"/>
</dbReference>
<dbReference type="InterPro" id="IPR004046">
    <property type="entry name" value="GST_C"/>
</dbReference>
<dbReference type="InterPro" id="IPR004045">
    <property type="entry name" value="Glutathione_S-Trfase_N"/>
</dbReference>
<dbReference type="AlphaFoldDB" id="A0A059A2H2"/>
<dbReference type="CDD" id="cd03185">
    <property type="entry name" value="GST_C_Tau"/>
    <property type="match status" value="1"/>
</dbReference>
<feature type="domain" description="GST N-terminal" evidence="7">
    <location>
        <begin position="2"/>
        <end position="82"/>
    </location>
</feature>
<evidence type="ECO:0000259" key="8">
    <source>
        <dbReference type="PROSITE" id="PS50405"/>
    </source>
</evidence>
<dbReference type="PROSITE" id="PS50405">
    <property type="entry name" value="GST_CTER"/>
    <property type="match status" value="1"/>
</dbReference>
<dbReference type="GO" id="GO:0006749">
    <property type="term" value="P:glutathione metabolic process"/>
    <property type="evidence" value="ECO:0000318"/>
    <property type="project" value="GO_Central"/>
</dbReference>
<comment type="subcellular location">
    <subcellularLocation>
        <location evidence="1">Cytoplasm</location>
        <location evidence="1">Cytosol</location>
    </subcellularLocation>
</comment>
<dbReference type="PANTHER" id="PTHR11260:SF614">
    <property type="entry name" value="GLUTATHIONE S-TRANSFERASE"/>
    <property type="match status" value="1"/>
</dbReference>
<dbReference type="SFLD" id="SFLDG00358">
    <property type="entry name" value="Main_(cytGST)"/>
    <property type="match status" value="1"/>
</dbReference>
<keyword evidence="3" id="KW-0216">Detoxification</keyword>
<dbReference type="InterPro" id="IPR036282">
    <property type="entry name" value="Glutathione-S-Trfase_C_sf"/>
</dbReference>
<dbReference type="SUPFAM" id="SSF52833">
    <property type="entry name" value="Thioredoxin-like"/>
    <property type="match status" value="1"/>
</dbReference>
<dbReference type="FunFam" id="1.20.1050.10:FF:000012">
    <property type="entry name" value="Tau class glutathione S-transferase"/>
    <property type="match status" value="1"/>
</dbReference>
<dbReference type="Pfam" id="PF02798">
    <property type="entry name" value="GST_N"/>
    <property type="match status" value="1"/>
</dbReference>
<comment type="catalytic activity">
    <reaction evidence="6">
        <text>RX + glutathione = an S-substituted glutathione + a halide anion + H(+)</text>
        <dbReference type="Rhea" id="RHEA:16437"/>
        <dbReference type="ChEBI" id="CHEBI:15378"/>
        <dbReference type="ChEBI" id="CHEBI:16042"/>
        <dbReference type="ChEBI" id="CHEBI:17792"/>
        <dbReference type="ChEBI" id="CHEBI:57925"/>
        <dbReference type="ChEBI" id="CHEBI:90779"/>
        <dbReference type="EC" id="2.5.1.18"/>
    </reaction>
</comment>